<dbReference type="AlphaFoldDB" id="A0A250F9U8"/>
<evidence type="ECO:0000259" key="2">
    <source>
        <dbReference type="PROSITE" id="PS50076"/>
    </source>
</evidence>
<feature type="domain" description="J" evidence="2">
    <location>
        <begin position="195"/>
        <end position="260"/>
    </location>
</feature>
<feature type="transmembrane region" description="Helical" evidence="1">
    <location>
        <begin position="6"/>
        <end position="29"/>
    </location>
</feature>
<keyword evidence="1" id="KW-0472">Membrane</keyword>
<organism evidence="3 4">
    <name type="scientific">Capnocytophaga leadbetteri</name>
    <dbReference type="NCBI Taxonomy" id="327575"/>
    <lineage>
        <taxon>Bacteria</taxon>
        <taxon>Pseudomonadati</taxon>
        <taxon>Bacteroidota</taxon>
        <taxon>Flavobacteriia</taxon>
        <taxon>Flavobacteriales</taxon>
        <taxon>Flavobacteriaceae</taxon>
        <taxon>Capnocytophaga</taxon>
    </lineage>
</organism>
<keyword evidence="1" id="KW-1133">Transmembrane helix</keyword>
<dbReference type="InterPro" id="IPR050817">
    <property type="entry name" value="DjlA_DnaK_co-chaperone"/>
</dbReference>
<dbReference type="CDD" id="cd07316">
    <property type="entry name" value="terB_like_DjlA"/>
    <property type="match status" value="1"/>
</dbReference>
<dbReference type="SUPFAM" id="SSF46565">
    <property type="entry name" value="Chaperone J-domain"/>
    <property type="match status" value="1"/>
</dbReference>
<accession>A0A250F9U8</accession>
<evidence type="ECO:0000256" key="1">
    <source>
        <dbReference type="SAM" id="Phobius"/>
    </source>
</evidence>
<dbReference type="PANTHER" id="PTHR24074">
    <property type="entry name" value="CO-CHAPERONE PROTEIN DJLA"/>
    <property type="match status" value="1"/>
</dbReference>
<dbReference type="EMBL" id="CP022384">
    <property type="protein sequence ID" value="ATA81902.1"/>
    <property type="molecule type" value="Genomic_DNA"/>
</dbReference>
<dbReference type="InterPro" id="IPR007791">
    <property type="entry name" value="DjlA_N"/>
</dbReference>
<dbReference type="InterPro" id="IPR036869">
    <property type="entry name" value="J_dom_sf"/>
</dbReference>
<dbReference type="InterPro" id="IPR001623">
    <property type="entry name" value="DnaJ_domain"/>
</dbReference>
<dbReference type="SMART" id="SM00271">
    <property type="entry name" value="DnaJ"/>
    <property type="match status" value="1"/>
</dbReference>
<evidence type="ECO:0000313" key="3">
    <source>
        <dbReference type="EMBL" id="ATA81902.1"/>
    </source>
</evidence>
<protein>
    <submittedName>
        <fullName evidence="3">Molecular chaperone DjlA</fullName>
    </submittedName>
</protein>
<dbReference type="Gene3D" id="1.10.287.110">
    <property type="entry name" value="DnaJ domain"/>
    <property type="match status" value="1"/>
</dbReference>
<dbReference type="Pfam" id="PF00226">
    <property type="entry name" value="DnaJ"/>
    <property type="match status" value="1"/>
</dbReference>
<dbReference type="CDD" id="cd06257">
    <property type="entry name" value="DnaJ"/>
    <property type="match status" value="1"/>
</dbReference>
<dbReference type="PROSITE" id="PS50076">
    <property type="entry name" value="DNAJ_2"/>
    <property type="match status" value="1"/>
</dbReference>
<evidence type="ECO:0000313" key="4">
    <source>
        <dbReference type="Proteomes" id="UP000217276"/>
    </source>
</evidence>
<dbReference type="SUPFAM" id="SSF158682">
    <property type="entry name" value="TerB-like"/>
    <property type="match status" value="1"/>
</dbReference>
<dbReference type="KEGG" id="clk:CGC53_05860"/>
<reference evidence="4" key="1">
    <citation type="submission" date="2017-06" db="EMBL/GenBank/DDBJ databases">
        <title>Capnocytophaga spp. assemblies.</title>
        <authorList>
            <person name="Gulvik C.A."/>
        </authorList>
    </citation>
    <scope>NUCLEOTIDE SEQUENCE [LARGE SCALE GENOMIC DNA]</scope>
    <source>
        <strain evidence="4">H6253</strain>
    </source>
</reference>
<dbReference type="Proteomes" id="UP000217276">
    <property type="component" value="Chromosome"/>
</dbReference>
<proteinExistence type="predicted"/>
<dbReference type="Pfam" id="PF05099">
    <property type="entry name" value="TerB"/>
    <property type="match status" value="1"/>
</dbReference>
<dbReference type="InterPro" id="IPR029024">
    <property type="entry name" value="TerB-like"/>
</dbReference>
<sequence>MNNVWIFAVLGYIFFRIPGAIIGFLLGLASRMFSSKNENGGLSSFSNSRQEDISPASFELNLLSLCTLVIRAKGQVTQAELDFVRQQFVSLYGKERANAVFRTFNELKGRQISAERVATYVRMRTTYETRLQILYFLFGIAQADGYVSSDEVNQIEQIAYYLRLERSDYESIKAMFTTANGSRYQQQNTQRNTPDAYNILGISRNATDAEVKQAYRNMAKKYHPDKVITDDEAIKKGAEEKFKQVQQAYEQIANERGMNR</sequence>
<gene>
    <name evidence="3" type="ORF">CGC53_05860</name>
</gene>
<name>A0A250F9U8_9FLAO</name>
<dbReference type="Gene3D" id="1.10.3680.10">
    <property type="entry name" value="TerB-like"/>
    <property type="match status" value="1"/>
</dbReference>
<dbReference type="PRINTS" id="PR00625">
    <property type="entry name" value="JDOMAIN"/>
</dbReference>
<keyword evidence="1" id="KW-0812">Transmembrane</keyword>
<keyword evidence="4" id="KW-1185">Reference proteome</keyword>